<accession>A0A8E6EYG5</accession>
<dbReference type="InterPro" id="IPR002937">
    <property type="entry name" value="Amino_oxidase"/>
</dbReference>
<dbReference type="InterPro" id="IPR014105">
    <property type="entry name" value="Carotenoid/retinoid_OxRdtase"/>
</dbReference>
<evidence type="ECO:0000259" key="6">
    <source>
        <dbReference type="Pfam" id="PF01593"/>
    </source>
</evidence>
<evidence type="ECO:0000256" key="1">
    <source>
        <dbReference type="ARBA" id="ARBA00004829"/>
    </source>
</evidence>
<dbReference type="Proteomes" id="UP000676194">
    <property type="component" value="Chromosome"/>
</dbReference>
<dbReference type="SUPFAM" id="SSF51905">
    <property type="entry name" value="FAD/NAD(P)-binding domain"/>
    <property type="match status" value="1"/>
</dbReference>
<dbReference type="KEGG" id="tsph:KIH39_01655"/>
<reference evidence="7" key="1">
    <citation type="submission" date="2021-05" db="EMBL/GenBank/DDBJ databases">
        <title>Complete genome sequence of the cellulolytic planctomycete Telmatocola sphagniphila SP2T and characterization of the first cellulase from planctomycetes.</title>
        <authorList>
            <person name="Rakitin A.L."/>
            <person name="Beletsky A.V."/>
            <person name="Naumoff D.G."/>
            <person name="Kulichevskaya I.S."/>
            <person name="Mardanov A.V."/>
            <person name="Ravin N.V."/>
            <person name="Dedysh S.N."/>
        </authorList>
    </citation>
    <scope>NUCLEOTIDE SEQUENCE</scope>
    <source>
        <strain evidence="7">SP2T</strain>
    </source>
</reference>
<dbReference type="PANTHER" id="PTHR43734">
    <property type="entry name" value="PHYTOENE DESATURASE"/>
    <property type="match status" value="1"/>
</dbReference>
<protein>
    <submittedName>
        <fullName evidence="7">Phytoene desaturase</fullName>
    </submittedName>
</protein>
<dbReference type="AlphaFoldDB" id="A0A8E6EYG5"/>
<dbReference type="PANTHER" id="PTHR43734:SF1">
    <property type="entry name" value="PHYTOENE DESATURASE"/>
    <property type="match status" value="1"/>
</dbReference>
<evidence type="ECO:0000313" key="7">
    <source>
        <dbReference type="EMBL" id="QVL32648.1"/>
    </source>
</evidence>
<evidence type="ECO:0000256" key="3">
    <source>
        <dbReference type="ARBA" id="ARBA00022746"/>
    </source>
</evidence>
<gene>
    <name evidence="7" type="primary">crtI</name>
    <name evidence="7" type="ORF">KIH39_01655</name>
</gene>
<name>A0A8E6EYG5_9BACT</name>
<evidence type="ECO:0000256" key="2">
    <source>
        <dbReference type="ARBA" id="ARBA00006046"/>
    </source>
</evidence>
<sequence length="515" mass="58527">MSRRKPSVVIIGAGPGGLASALMLAHAGIQVDVVERLPRVGGRCSAIEAEGYRFDVGPTFFLYPLVLERIFQLIGRNLREDIEMIRLDPQYHLIFGSGGDMRCTPKIEPMEAEIAKICEADAGSLKRYLSDNRTKLELFRPALESAFLNWKRLFKWDLMKLLPVLKPWKSLDSELKRYFSDPRVRLAFSFQSKYLGMSPFQCPSLFSILSFLEYEHGVHHPIGGCAAVSEMMETVARSMGVNFHLGEAVERILFEGKKAVGVKTREREIRGDALVINADFAQSMTKLVPNNLRTRWTDEKLEKKRYSCSTFMMYLGIEGLYDRVAHHTIYTSKTYEQNLRDIEFNHVLGEDPSIYVQNAGVTDSTLAPQGHSTLYVLAPVTHKHPNVDWSKELPAFREKVLKQLPKIGITDLEKRIRFEKIITPADWEQGYEVYKGATFNLAHNLKQMLHLRPRNRFEDLDSVYLVGGGTHPGSGLPVIYESARITSRILLNDFELDSTWLDEAKADPRAKLTIS</sequence>
<dbReference type="RefSeq" id="WP_213497540.1">
    <property type="nucleotide sequence ID" value="NZ_CP074694.1"/>
</dbReference>
<organism evidence="7 8">
    <name type="scientific">Telmatocola sphagniphila</name>
    <dbReference type="NCBI Taxonomy" id="1123043"/>
    <lineage>
        <taxon>Bacteria</taxon>
        <taxon>Pseudomonadati</taxon>
        <taxon>Planctomycetota</taxon>
        <taxon>Planctomycetia</taxon>
        <taxon>Gemmatales</taxon>
        <taxon>Gemmataceae</taxon>
    </lineage>
</organism>
<evidence type="ECO:0000256" key="5">
    <source>
        <dbReference type="RuleBase" id="RU362075"/>
    </source>
</evidence>
<evidence type="ECO:0000256" key="4">
    <source>
        <dbReference type="ARBA" id="ARBA00023002"/>
    </source>
</evidence>
<dbReference type="GO" id="GO:0016117">
    <property type="term" value="P:carotenoid biosynthetic process"/>
    <property type="evidence" value="ECO:0007669"/>
    <property type="project" value="UniProtKB-KW"/>
</dbReference>
<dbReference type="InterPro" id="IPR036188">
    <property type="entry name" value="FAD/NAD-bd_sf"/>
</dbReference>
<dbReference type="Gene3D" id="3.50.50.60">
    <property type="entry name" value="FAD/NAD(P)-binding domain"/>
    <property type="match status" value="2"/>
</dbReference>
<keyword evidence="4 5" id="KW-0560">Oxidoreductase</keyword>
<keyword evidence="8" id="KW-1185">Reference proteome</keyword>
<evidence type="ECO:0000313" key="8">
    <source>
        <dbReference type="Proteomes" id="UP000676194"/>
    </source>
</evidence>
<dbReference type="NCBIfam" id="TIGR02734">
    <property type="entry name" value="crtI_fam"/>
    <property type="match status" value="1"/>
</dbReference>
<proteinExistence type="inferred from homology"/>
<dbReference type="Pfam" id="PF01593">
    <property type="entry name" value="Amino_oxidase"/>
    <property type="match status" value="1"/>
</dbReference>
<keyword evidence="3 5" id="KW-0125">Carotenoid biosynthesis</keyword>
<comment type="similarity">
    <text evidence="2 5">Belongs to the carotenoid/retinoid oxidoreductase family.</text>
</comment>
<dbReference type="EMBL" id="CP074694">
    <property type="protein sequence ID" value="QVL32648.1"/>
    <property type="molecule type" value="Genomic_DNA"/>
</dbReference>
<dbReference type="PRINTS" id="PR00419">
    <property type="entry name" value="ADXRDTASE"/>
</dbReference>
<feature type="domain" description="Amine oxidase" evidence="6">
    <location>
        <begin position="16"/>
        <end position="488"/>
    </location>
</feature>
<dbReference type="GO" id="GO:0016491">
    <property type="term" value="F:oxidoreductase activity"/>
    <property type="evidence" value="ECO:0007669"/>
    <property type="project" value="UniProtKB-KW"/>
</dbReference>
<comment type="pathway">
    <text evidence="1 5">Carotenoid biosynthesis.</text>
</comment>